<name>A0A7W9PIJ7_9NOCA</name>
<dbReference type="Proteomes" id="UP000540412">
    <property type="component" value="Unassembled WGS sequence"/>
</dbReference>
<protein>
    <submittedName>
        <fullName evidence="1">Uncharacterized protein</fullName>
    </submittedName>
</protein>
<gene>
    <name evidence="1" type="ORF">BJY24_005749</name>
</gene>
<dbReference type="RefSeq" id="WP_157185684.1">
    <property type="nucleotide sequence ID" value="NZ_JACHIT010000002.1"/>
</dbReference>
<proteinExistence type="predicted"/>
<reference evidence="1 2" key="1">
    <citation type="submission" date="2020-08" db="EMBL/GenBank/DDBJ databases">
        <title>Sequencing the genomes of 1000 actinobacteria strains.</title>
        <authorList>
            <person name="Klenk H.-P."/>
        </authorList>
    </citation>
    <scope>NUCLEOTIDE SEQUENCE [LARGE SCALE GENOMIC DNA]</scope>
    <source>
        <strain evidence="1 2">DSM 43582</strain>
    </source>
</reference>
<dbReference type="EMBL" id="JACHIT010000002">
    <property type="protein sequence ID" value="MBB5916837.1"/>
    <property type="molecule type" value="Genomic_DNA"/>
</dbReference>
<organism evidence="1 2">
    <name type="scientific">Nocardia transvalensis</name>
    <dbReference type="NCBI Taxonomy" id="37333"/>
    <lineage>
        <taxon>Bacteria</taxon>
        <taxon>Bacillati</taxon>
        <taxon>Actinomycetota</taxon>
        <taxon>Actinomycetes</taxon>
        <taxon>Mycobacteriales</taxon>
        <taxon>Nocardiaceae</taxon>
        <taxon>Nocardia</taxon>
    </lineage>
</organism>
<evidence type="ECO:0000313" key="2">
    <source>
        <dbReference type="Proteomes" id="UP000540412"/>
    </source>
</evidence>
<sequence length="199" mass="21521">MITSSLLSPARALSVRPRSGAGPDHRAFLVRPDAPDIVEGVAVETYRPCPRCLAPAGDDRRTVTVYRVRDRVPWWLTVEIHCCTKHSELHVRGQQGWIRPVTHLAGQLLPIFTMLGADRGRPRLAVLAGEQTATRLRCEACERPYGRCAFDLTHAAPPWLGHLELHHCTGCGAASFWSAGAGGPVAPIEHTTGADGAVG</sequence>
<accession>A0A7W9PIJ7</accession>
<evidence type="ECO:0000313" key="1">
    <source>
        <dbReference type="EMBL" id="MBB5916837.1"/>
    </source>
</evidence>
<dbReference type="AlphaFoldDB" id="A0A7W9PIJ7"/>
<keyword evidence="2" id="KW-1185">Reference proteome</keyword>
<comment type="caution">
    <text evidence="1">The sequence shown here is derived from an EMBL/GenBank/DDBJ whole genome shotgun (WGS) entry which is preliminary data.</text>
</comment>